<dbReference type="OrthoDB" id="3254696at2759"/>
<dbReference type="EMBL" id="AWSO01001890">
    <property type="protein sequence ID" value="ESK82524.1"/>
    <property type="molecule type" value="Genomic_DNA"/>
</dbReference>
<evidence type="ECO:0000313" key="2">
    <source>
        <dbReference type="Proteomes" id="UP000017559"/>
    </source>
</evidence>
<dbReference type="STRING" id="1381753.V2XSV9"/>
<organism evidence="1 2">
    <name type="scientific">Moniliophthora roreri (strain MCA 2997)</name>
    <name type="common">Cocoa frosty pod rot fungus</name>
    <name type="synonym">Crinipellis roreri</name>
    <dbReference type="NCBI Taxonomy" id="1381753"/>
    <lineage>
        <taxon>Eukaryota</taxon>
        <taxon>Fungi</taxon>
        <taxon>Dikarya</taxon>
        <taxon>Basidiomycota</taxon>
        <taxon>Agaricomycotina</taxon>
        <taxon>Agaricomycetes</taxon>
        <taxon>Agaricomycetidae</taxon>
        <taxon>Agaricales</taxon>
        <taxon>Marasmiineae</taxon>
        <taxon>Marasmiaceae</taxon>
        <taxon>Moniliophthora</taxon>
    </lineage>
</organism>
<dbReference type="HOGENOM" id="CLU_1431241_0_0_1"/>
<gene>
    <name evidence="1" type="ORF">Moror_14391</name>
</gene>
<dbReference type="KEGG" id="mrr:Moror_14391"/>
<evidence type="ECO:0000313" key="1">
    <source>
        <dbReference type="EMBL" id="ESK82524.1"/>
    </source>
</evidence>
<proteinExistence type="predicted"/>
<protein>
    <submittedName>
        <fullName evidence="1">Tyrosine recombinase</fullName>
    </submittedName>
</protein>
<reference evidence="1 2" key="1">
    <citation type="journal article" date="2014" name="BMC Genomics">
        <title>Genome and secretome analysis of the hemibiotrophic fungal pathogen, Moniliophthora roreri, which causes frosty pod rot disease of cacao: mechanisms of the biotrophic and necrotrophic phases.</title>
        <authorList>
            <person name="Meinhardt L.W."/>
            <person name="Costa G.G.L."/>
            <person name="Thomazella D.P.T."/>
            <person name="Teixeira P.J.P.L."/>
            <person name="Carazzolle M.F."/>
            <person name="Schuster S.C."/>
            <person name="Carlson J.E."/>
            <person name="Guiltinan M.J."/>
            <person name="Mieczkowski P."/>
            <person name="Farmer A."/>
            <person name="Ramaraj T."/>
            <person name="Crozier J."/>
            <person name="Davis R.E."/>
            <person name="Shao J."/>
            <person name="Melnick R.L."/>
            <person name="Pereira G.A.G."/>
            <person name="Bailey B.A."/>
        </authorList>
    </citation>
    <scope>NUCLEOTIDE SEQUENCE [LARGE SCALE GENOMIC DNA]</scope>
    <source>
        <strain evidence="1 2">MCA 2997</strain>
    </source>
</reference>
<keyword evidence="2" id="KW-1185">Reference proteome</keyword>
<dbReference type="Proteomes" id="UP000017559">
    <property type="component" value="Unassembled WGS sequence"/>
</dbReference>
<accession>V2XSV9</accession>
<sequence length="181" mass="20672">MKAEKDQQAKWSSRICAFSQAVIQNGIESSIATTYAAGLWCFHKFCDLMSVDEDLRMPADKTLMTAFVRFFLGSKNRGTIKTWLLGLWQWHILNDTLWEEYDWLKLTHTSANKAGSHHKRDPRPPLTRQHLAVLKCRLDLTKHQDAAIYACAASTTYGCCHLGKTTVPSKSKFNSKRHITQ</sequence>
<feature type="non-terminal residue" evidence="1">
    <location>
        <position position="181"/>
    </location>
</feature>
<name>V2XSV9_MONRO</name>
<dbReference type="AlphaFoldDB" id="V2XSV9"/>
<comment type="caution">
    <text evidence="1">The sequence shown here is derived from an EMBL/GenBank/DDBJ whole genome shotgun (WGS) entry which is preliminary data.</text>
</comment>